<evidence type="ECO:0008006" key="2">
    <source>
        <dbReference type="Google" id="ProtNLM"/>
    </source>
</evidence>
<evidence type="ECO:0000313" key="1">
    <source>
        <dbReference type="EMBL" id="SLM12271.1"/>
    </source>
</evidence>
<dbReference type="AlphaFoldDB" id="A0A3P3XI18"/>
<gene>
    <name evidence="1" type="ORF">SPIROBIBN47_240036</name>
</gene>
<proteinExistence type="predicted"/>
<sequence length="163" mass="17394">MKHRFSILIVLVMVIAAVTYAQGKPAETTMLIRVEKTAVRATPSFASPVLLFAAYRTPVAVVQIENGWVLGFVQGLSKPGYIHISALAPAKVSLSSDAASAPPPLQESEIVLAGKGFSSTLESALKEGNAFNFDAVDEMEKLTYSFAECLAFIQGIDFSPGEL</sequence>
<dbReference type="EMBL" id="FWDM01000017">
    <property type="protein sequence ID" value="SLM12271.1"/>
    <property type="molecule type" value="Genomic_DNA"/>
</dbReference>
<reference evidence="1" key="1">
    <citation type="submission" date="2017-02" db="EMBL/GenBank/DDBJ databases">
        <authorList>
            <person name="Regsiter A."/>
            <person name="William W."/>
        </authorList>
    </citation>
    <scope>NUCLEOTIDE SEQUENCE</scope>
    <source>
        <strain evidence="1">Bib</strain>
    </source>
</reference>
<protein>
    <recommendedName>
        <fullName evidence="2">SH3b domain-containing protein</fullName>
    </recommendedName>
</protein>
<accession>A0A3P3XI18</accession>
<organism evidence="1">
    <name type="scientific">uncultured spirochete</name>
    <dbReference type="NCBI Taxonomy" id="156406"/>
    <lineage>
        <taxon>Bacteria</taxon>
        <taxon>Pseudomonadati</taxon>
        <taxon>Spirochaetota</taxon>
        <taxon>Spirochaetia</taxon>
        <taxon>Spirochaetales</taxon>
        <taxon>environmental samples</taxon>
    </lineage>
</organism>
<name>A0A3P3XI18_9SPIR</name>